<feature type="domain" description="ATP-grasp" evidence="1">
    <location>
        <begin position="134"/>
        <end position="321"/>
    </location>
</feature>
<organism evidence="2">
    <name type="scientific">marine sediment metagenome</name>
    <dbReference type="NCBI Taxonomy" id="412755"/>
    <lineage>
        <taxon>unclassified sequences</taxon>
        <taxon>metagenomes</taxon>
        <taxon>ecological metagenomes</taxon>
    </lineage>
</organism>
<proteinExistence type="predicted"/>
<dbReference type="Pfam" id="PF02655">
    <property type="entry name" value="ATP-grasp_3"/>
    <property type="match status" value="1"/>
</dbReference>
<dbReference type="EMBL" id="LAZR01008153">
    <property type="protein sequence ID" value="KKM80611.1"/>
    <property type="molecule type" value="Genomic_DNA"/>
</dbReference>
<accession>A0A0F9L0V0</accession>
<sequence>MKVFVYEHITSGTLINESLPASLAREGNEMLAAVVHDMALLTNIELSILRDFRLGQLLDIVAHPHHQCLIIDNDISFHQHFTQSIKQADAVLIIAPETDGLLQNLQQSVLNQGKQLLGCQPIATQICTDKIACYQQLASNNVLTPHTIAGSDWLLNTFDSSSGFVVKPRDGAGCLDTLFFADNSGVTAYLRSSYINVEQTIVQPYIEGKPLSLSLLCDDKTSRVLAINQQHIQLDDGQLSFHGCSVNGVEEAQFSMTQATAIAQHTHSAISGLWGFIGIDLIVTDNQAYVVDINPRLTTSYVALHQSLSLNPAQLLLTMMEQGLAALPSFSQRHAIEIII</sequence>
<dbReference type="Gene3D" id="3.40.50.11770">
    <property type="match status" value="1"/>
</dbReference>
<dbReference type="PIRSF" id="PIRSF016766">
    <property type="entry name" value="UCP016766_ATPgrasp"/>
    <property type="match status" value="1"/>
</dbReference>
<dbReference type="Gene3D" id="2.30.36.100">
    <property type="match status" value="1"/>
</dbReference>
<dbReference type="SUPFAM" id="SSF56059">
    <property type="entry name" value="Glutathione synthetase ATP-binding domain-like"/>
    <property type="match status" value="1"/>
</dbReference>
<dbReference type="GO" id="GO:0046872">
    <property type="term" value="F:metal ion binding"/>
    <property type="evidence" value="ECO:0007669"/>
    <property type="project" value="InterPro"/>
</dbReference>
<protein>
    <recommendedName>
        <fullName evidence="1">ATP-grasp domain-containing protein</fullName>
    </recommendedName>
</protein>
<dbReference type="PROSITE" id="PS50975">
    <property type="entry name" value="ATP_GRASP"/>
    <property type="match status" value="1"/>
</dbReference>
<gene>
    <name evidence="2" type="ORF">LCGC14_1338150</name>
</gene>
<dbReference type="GO" id="GO:0005524">
    <property type="term" value="F:ATP binding"/>
    <property type="evidence" value="ECO:0007669"/>
    <property type="project" value="InterPro"/>
</dbReference>
<reference evidence="2" key="1">
    <citation type="journal article" date="2015" name="Nature">
        <title>Complex archaea that bridge the gap between prokaryotes and eukaryotes.</title>
        <authorList>
            <person name="Spang A."/>
            <person name="Saw J.H."/>
            <person name="Jorgensen S.L."/>
            <person name="Zaremba-Niedzwiedzka K."/>
            <person name="Martijn J."/>
            <person name="Lind A.E."/>
            <person name="van Eijk R."/>
            <person name="Schleper C."/>
            <person name="Guy L."/>
            <person name="Ettema T.J."/>
        </authorList>
    </citation>
    <scope>NUCLEOTIDE SEQUENCE</scope>
</reference>
<evidence type="ECO:0000259" key="1">
    <source>
        <dbReference type="PROSITE" id="PS50975"/>
    </source>
</evidence>
<dbReference type="InterPro" id="IPR011761">
    <property type="entry name" value="ATP-grasp"/>
</dbReference>
<dbReference type="Gene3D" id="3.30.470.20">
    <property type="entry name" value="ATP-grasp fold, B domain"/>
    <property type="match status" value="1"/>
</dbReference>
<name>A0A0F9L0V0_9ZZZZ</name>
<dbReference type="Pfam" id="PF18301">
    <property type="entry name" value="preATP-grasp_3"/>
    <property type="match status" value="1"/>
</dbReference>
<dbReference type="AlphaFoldDB" id="A0A0F9L0V0"/>
<dbReference type="InterPro" id="IPR040803">
    <property type="entry name" value="MfnD_preATP-grasp"/>
</dbReference>
<dbReference type="InterPro" id="IPR003806">
    <property type="entry name" value="ATP-grasp_PylC-type"/>
</dbReference>
<evidence type="ECO:0000313" key="2">
    <source>
        <dbReference type="EMBL" id="KKM80611.1"/>
    </source>
</evidence>
<comment type="caution">
    <text evidence="2">The sequence shown here is derived from an EMBL/GenBank/DDBJ whole genome shotgun (WGS) entry which is preliminary data.</text>
</comment>
<dbReference type="InterPro" id="IPR024710">
    <property type="entry name" value="MfnD"/>
</dbReference>